<reference evidence="5 6" key="1">
    <citation type="submission" date="2014-10" db="EMBL/GenBank/DDBJ databases">
        <title>Draft genome of the hookworm Ancylostoma caninum.</title>
        <authorList>
            <person name="Mitreva M."/>
        </authorList>
    </citation>
    <scope>NUCLEOTIDE SEQUENCE [LARGE SCALE GENOMIC DNA]</scope>
    <source>
        <strain evidence="5 6">Baltimore</strain>
    </source>
</reference>
<dbReference type="OrthoDB" id="286301at2759"/>
<organism evidence="5 6">
    <name type="scientific">Ancylostoma caninum</name>
    <name type="common">Dog hookworm</name>
    <dbReference type="NCBI Taxonomy" id="29170"/>
    <lineage>
        <taxon>Eukaryota</taxon>
        <taxon>Metazoa</taxon>
        <taxon>Ecdysozoa</taxon>
        <taxon>Nematoda</taxon>
        <taxon>Chromadorea</taxon>
        <taxon>Rhabditida</taxon>
        <taxon>Rhabditina</taxon>
        <taxon>Rhabditomorpha</taxon>
        <taxon>Strongyloidea</taxon>
        <taxon>Ancylostomatidae</taxon>
        <taxon>Ancylostomatinae</taxon>
        <taxon>Ancylostoma</taxon>
    </lineage>
</organism>
<gene>
    <name evidence="5" type="ORF">ANCCAN_20882</name>
</gene>
<feature type="chain" id="PRO_5017041413" description="EGF-like domain-containing protein" evidence="2">
    <location>
        <begin position="21"/>
        <end position="313"/>
    </location>
</feature>
<feature type="domain" description="EGF-like" evidence="4">
    <location>
        <begin position="100"/>
        <end position="111"/>
    </location>
</feature>
<dbReference type="Proteomes" id="UP000252519">
    <property type="component" value="Unassembled WGS sequence"/>
</dbReference>
<proteinExistence type="predicted"/>
<evidence type="ECO:0000313" key="5">
    <source>
        <dbReference type="EMBL" id="RCN33286.1"/>
    </source>
</evidence>
<evidence type="ECO:0000313" key="6">
    <source>
        <dbReference type="Proteomes" id="UP000252519"/>
    </source>
</evidence>
<dbReference type="EMBL" id="JOJR01000945">
    <property type="protein sequence ID" value="RCN33286.1"/>
    <property type="molecule type" value="Genomic_DNA"/>
</dbReference>
<dbReference type="PROSITE" id="PS01186">
    <property type="entry name" value="EGF_2"/>
    <property type="match status" value="1"/>
</dbReference>
<name>A0A368FM71_ANCCA</name>
<accession>A0A368FM71</accession>
<dbReference type="AlphaFoldDB" id="A0A368FM71"/>
<comment type="caution">
    <text evidence="5">The sequence shown here is derived from an EMBL/GenBank/DDBJ whole genome shotgun (WGS) entry which is preliminary data.</text>
</comment>
<evidence type="ECO:0000256" key="1">
    <source>
        <dbReference type="SAM" id="Phobius"/>
    </source>
</evidence>
<evidence type="ECO:0000256" key="2">
    <source>
        <dbReference type="SAM" id="SignalP"/>
    </source>
</evidence>
<protein>
    <recommendedName>
        <fullName evidence="3 4">EGF-like domain-containing protein</fullName>
    </recommendedName>
</protein>
<feature type="signal peptide" evidence="2">
    <location>
        <begin position="1"/>
        <end position="20"/>
    </location>
</feature>
<keyword evidence="2" id="KW-0732">Signal</keyword>
<keyword evidence="1" id="KW-1133">Transmembrane helix</keyword>
<evidence type="ECO:0000259" key="3">
    <source>
        <dbReference type="PROSITE" id="PS00022"/>
    </source>
</evidence>
<dbReference type="InterPro" id="IPR000742">
    <property type="entry name" value="EGF"/>
</dbReference>
<keyword evidence="6" id="KW-1185">Reference proteome</keyword>
<feature type="domain" description="EGF-like" evidence="3">
    <location>
        <begin position="47"/>
        <end position="58"/>
    </location>
</feature>
<keyword evidence="1" id="KW-0472">Membrane</keyword>
<feature type="transmembrane region" description="Helical" evidence="1">
    <location>
        <begin position="178"/>
        <end position="204"/>
    </location>
</feature>
<sequence>MLTRTLFLVVVGAAVLFVDAKIRSDPVIILDCDPLGTLWRMGSNHHCVCRPYFYGEFCHRIRRCVSGRPVTVNCTDPEERYAPHAERRCTSTLKSSIDICDCFYGYTGPLCEYVVKLPLDGEESVPVFSFVRDAESSSSYSNHPRQIFPIKHSDNDDAIHPSIEHLDNCDSCSSNSSWIVFLLLHLLLVITGVVCVSLALICFYRQKTMKTRHRQLGESVTTFEMRTAKRFLLSANHTIFPNLRPKTDSELYLLPPNYEEAITVPCQQHIYENPGSDLRRSTADSTLHITHEDNTPDNTLHVTTKEEVVHLPV</sequence>
<evidence type="ECO:0000259" key="4">
    <source>
        <dbReference type="PROSITE" id="PS01186"/>
    </source>
</evidence>
<dbReference type="PROSITE" id="PS00022">
    <property type="entry name" value="EGF_1"/>
    <property type="match status" value="1"/>
</dbReference>
<keyword evidence="1" id="KW-0812">Transmembrane</keyword>